<evidence type="ECO:0000256" key="10">
    <source>
        <dbReference type="ARBA" id="ARBA00022840"/>
    </source>
</evidence>
<dbReference type="InterPro" id="IPR033463">
    <property type="entry name" value="sCache_3"/>
</dbReference>
<dbReference type="Gene3D" id="1.10.287.130">
    <property type="match status" value="1"/>
</dbReference>
<dbReference type="AlphaFoldDB" id="A0A644T0Q9"/>
<evidence type="ECO:0000256" key="6">
    <source>
        <dbReference type="ARBA" id="ARBA00022679"/>
    </source>
</evidence>
<evidence type="ECO:0000259" key="15">
    <source>
        <dbReference type="PROSITE" id="PS50109"/>
    </source>
</evidence>
<dbReference type="GO" id="GO:0006355">
    <property type="term" value="P:regulation of DNA-templated transcription"/>
    <property type="evidence" value="ECO:0007669"/>
    <property type="project" value="InterPro"/>
</dbReference>
<evidence type="ECO:0000256" key="4">
    <source>
        <dbReference type="ARBA" id="ARBA00022475"/>
    </source>
</evidence>
<dbReference type="InterPro" id="IPR039506">
    <property type="entry name" value="SPOB_a"/>
</dbReference>
<reference evidence="16" key="1">
    <citation type="submission" date="2019-08" db="EMBL/GenBank/DDBJ databases">
        <authorList>
            <person name="Kucharzyk K."/>
            <person name="Murdoch R.W."/>
            <person name="Higgins S."/>
            <person name="Loffler F."/>
        </authorList>
    </citation>
    <scope>NUCLEOTIDE SEQUENCE</scope>
</reference>
<dbReference type="GO" id="GO:0000155">
    <property type="term" value="F:phosphorelay sensor kinase activity"/>
    <property type="evidence" value="ECO:0007669"/>
    <property type="project" value="InterPro"/>
</dbReference>
<dbReference type="SMART" id="SM00387">
    <property type="entry name" value="HATPase_c"/>
    <property type="match status" value="1"/>
</dbReference>
<comment type="caution">
    <text evidence="16">The sequence shown here is derived from an EMBL/GenBank/DDBJ whole genome shotgun (WGS) entry which is preliminary data.</text>
</comment>
<dbReference type="PANTHER" id="PTHR43547">
    <property type="entry name" value="TWO-COMPONENT HISTIDINE KINASE"/>
    <property type="match status" value="1"/>
</dbReference>
<dbReference type="EMBL" id="VSSQ01000012">
    <property type="protein sequence ID" value="MPL60530.1"/>
    <property type="molecule type" value="Genomic_DNA"/>
</dbReference>
<keyword evidence="4" id="KW-1003">Cell membrane</keyword>
<evidence type="ECO:0000256" key="13">
    <source>
        <dbReference type="ARBA" id="ARBA00023136"/>
    </source>
</evidence>
<proteinExistence type="predicted"/>
<accession>A0A644T0Q9</accession>
<evidence type="ECO:0000256" key="8">
    <source>
        <dbReference type="ARBA" id="ARBA00022741"/>
    </source>
</evidence>
<dbReference type="InterPro" id="IPR003594">
    <property type="entry name" value="HATPase_dom"/>
</dbReference>
<keyword evidence="7 14" id="KW-0812">Transmembrane</keyword>
<dbReference type="PROSITE" id="PS50109">
    <property type="entry name" value="HIS_KIN"/>
    <property type="match status" value="1"/>
</dbReference>
<dbReference type="Gene3D" id="3.30.450.20">
    <property type="entry name" value="PAS domain"/>
    <property type="match status" value="2"/>
</dbReference>
<evidence type="ECO:0000256" key="14">
    <source>
        <dbReference type="SAM" id="Phobius"/>
    </source>
</evidence>
<dbReference type="Gene3D" id="3.30.565.10">
    <property type="entry name" value="Histidine kinase-like ATPase, C-terminal domain"/>
    <property type="match status" value="1"/>
</dbReference>
<dbReference type="GO" id="GO:0005524">
    <property type="term" value="F:ATP binding"/>
    <property type="evidence" value="ECO:0007669"/>
    <property type="project" value="UniProtKB-KW"/>
</dbReference>
<dbReference type="SUPFAM" id="SSF55874">
    <property type="entry name" value="ATPase domain of HSP90 chaperone/DNA topoisomerase II/histidine kinase"/>
    <property type="match status" value="1"/>
</dbReference>
<gene>
    <name evidence="16" type="primary">dcuS_2</name>
    <name evidence="16" type="ORF">SDC9_06091</name>
</gene>
<evidence type="ECO:0000313" key="16">
    <source>
        <dbReference type="EMBL" id="MPL60530.1"/>
    </source>
</evidence>
<keyword evidence="8" id="KW-0547">Nucleotide-binding</keyword>
<dbReference type="InterPro" id="IPR004358">
    <property type="entry name" value="Sig_transdc_His_kin-like_C"/>
</dbReference>
<organism evidence="16">
    <name type="scientific">bioreactor metagenome</name>
    <dbReference type="NCBI Taxonomy" id="1076179"/>
    <lineage>
        <taxon>unclassified sequences</taxon>
        <taxon>metagenomes</taxon>
        <taxon>ecological metagenomes</taxon>
    </lineage>
</organism>
<dbReference type="Pfam" id="PF00989">
    <property type="entry name" value="PAS"/>
    <property type="match status" value="1"/>
</dbReference>
<protein>
    <recommendedName>
        <fullName evidence="3">histidine kinase</fullName>
        <ecNumber evidence="3">2.7.13.3</ecNumber>
    </recommendedName>
</protein>
<dbReference type="Pfam" id="PF14689">
    <property type="entry name" value="SPOB_a"/>
    <property type="match status" value="1"/>
</dbReference>
<dbReference type="GO" id="GO:0005886">
    <property type="term" value="C:plasma membrane"/>
    <property type="evidence" value="ECO:0007669"/>
    <property type="project" value="UniProtKB-SubCell"/>
</dbReference>
<dbReference type="PRINTS" id="PR00344">
    <property type="entry name" value="BCTRLSENSOR"/>
</dbReference>
<dbReference type="PANTHER" id="PTHR43547:SF10">
    <property type="entry name" value="SENSOR HISTIDINE KINASE DCUS"/>
    <property type="match status" value="1"/>
</dbReference>
<dbReference type="SUPFAM" id="SSF55785">
    <property type="entry name" value="PYP-like sensor domain (PAS domain)"/>
    <property type="match status" value="1"/>
</dbReference>
<comment type="subcellular location">
    <subcellularLocation>
        <location evidence="2">Cell membrane</location>
        <topology evidence="2">Multi-pass membrane protein</topology>
    </subcellularLocation>
</comment>
<evidence type="ECO:0000256" key="1">
    <source>
        <dbReference type="ARBA" id="ARBA00000085"/>
    </source>
</evidence>
<comment type="catalytic activity">
    <reaction evidence="1">
        <text>ATP + protein L-histidine = ADP + protein N-phospho-L-histidine.</text>
        <dbReference type="EC" id="2.7.13.3"/>
    </reaction>
</comment>
<keyword evidence="9 16" id="KW-0418">Kinase</keyword>
<keyword evidence="10" id="KW-0067">ATP-binding</keyword>
<name>A0A644T0Q9_9ZZZZ</name>
<evidence type="ECO:0000256" key="3">
    <source>
        <dbReference type="ARBA" id="ARBA00012438"/>
    </source>
</evidence>
<keyword evidence="13 14" id="KW-0472">Membrane</keyword>
<dbReference type="InterPro" id="IPR036890">
    <property type="entry name" value="HATPase_C_sf"/>
</dbReference>
<keyword evidence="12" id="KW-0902">Two-component regulatory system</keyword>
<feature type="transmembrane region" description="Helical" evidence="14">
    <location>
        <begin position="171"/>
        <end position="192"/>
    </location>
</feature>
<dbReference type="SUPFAM" id="SSF55890">
    <property type="entry name" value="Sporulation response regulatory protein Spo0B"/>
    <property type="match status" value="1"/>
</dbReference>
<evidence type="ECO:0000256" key="12">
    <source>
        <dbReference type="ARBA" id="ARBA00023012"/>
    </source>
</evidence>
<dbReference type="NCBIfam" id="NF008298">
    <property type="entry name" value="PRK11086.1"/>
    <property type="match status" value="1"/>
</dbReference>
<dbReference type="InterPro" id="IPR013767">
    <property type="entry name" value="PAS_fold"/>
</dbReference>
<evidence type="ECO:0000256" key="9">
    <source>
        <dbReference type="ARBA" id="ARBA00022777"/>
    </source>
</evidence>
<evidence type="ECO:0000256" key="7">
    <source>
        <dbReference type="ARBA" id="ARBA00022692"/>
    </source>
</evidence>
<dbReference type="Pfam" id="PF02518">
    <property type="entry name" value="HATPase_c"/>
    <property type="match status" value="1"/>
</dbReference>
<keyword evidence="6 16" id="KW-0808">Transferase</keyword>
<dbReference type="InterPro" id="IPR029151">
    <property type="entry name" value="Sensor-like_sf"/>
</dbReference>
<evidence type="ECO:0000256" key="5">
    <source>
        <dbReference type="ARBA" id="ARBA00022553"/>
    </source>
</evidence>
<evidence type="ECO:0000256" key="11">
    <source>
        <dbReference type="ARBA" id="ARBA00022989"/>
    </source>
</evidence>
<dbReference type="InterPro" id="IPR016120">
    <property type="entry name" value="Sig_transdc_His_kin_SpoOB"/>
</dbReference>
<dbReference type="EC" id="2.7.13.3" evidence="3"/>
<dbReference type="Pfam" id="PF17203">
    <property type="entry name" value="sCache_3_2"/>
    <property type="match status" value="1"/>
</dbReference>
<dbReference type="InterPro" id="IPR035965">
    <property type="entry name" value="PAS-like_dom_sf"/>
</dbReference>
<dbReference type="InterPro" id="IPR005467">
    <property type="entry name" value="His_kinase_dom"/>
</dbReference>
<feature type="domain" description="Histidine kinase" evidence="15">
    <location>
        <begin position="423"/>
        <end position="526"/>
    </location>
</feature>
<keyword evidence="5" id="KW-0597">Phosphoprotein</keyword>
<evidence type="ECO:0000256" key="2">
    <source>
        <dbReference type="ARBA" id="ARBA00004651"/>
    </source>
</evidence>
<keyword evidence="11 14" id="KW-1133">Transmembrane helix</keyword>
<dbReference type="SUPFAM" id="SSF103190">
    <property type="entry name" value="Sensory domain-like"/>
    <property type="match status" value="1"/>
</dbReference>
<sequence>MKIKLKLKTKIIFLVITVVGIVLLVTSLLVSRSIADEVKGGMGRQAISIARIVAHSPIIIEGLTGKRDISQIQQYANEIKTLANVQFIVVLDMSGIRKSHPLPRMVGLHLVGGDEVEAMKGKEYLSEAVGTMGYSLRAFTPVYGPDGQQVGVVLVGILMKYVQDAVQKAQMVLFVAMVVGLGIGILGALYLAKNIKSTLYGLEPEIIAKQLEERSVMLQSVREAIIAIDHTGIITLLNEESKRILLLSGITADPLGRQVTEFVPNMHLMEIVQTGKMELNQEQDLFGISVLVNRVPLIVNGTIVGAIATFRDKTEAKLLAEELTGVRDYVDALRAQSHEFMNQLHVILGMVQLENYDLLASYIHRIANEHKAEVTHVGRRIRNPVLAGFILSKLSLAREKHIMIQLDDNSFLPQTPNEELTHELVTIIGNLLENAFEAVLNSPKMEVRLFIGYNAGLLSIEVIDTGLGINPDVADHIFDMGVSTKSTERGIGLHLVKISLERLNGKIRYNRLNDQTIFQVLIPYESVGECTC</sequence>
<dbReference type="FunFam" id="3.30.450.20:FF:000018">
    <property type="entry name" value="Sensor histidine kinase DcuS"/>
    <property type="match status" value="1"/>
</dbReference>